<evidence type="ECO:0000313" key="3">
    <source>
        <dbReference type="Proteomes" id="UP000678393"/>
    </source>
</evidence>
<organism evidence="2 3">
    <name type="scientific">Candidula unifasciata</name>
    <dbReference type="NCBI Taxonomy" id="100452"/>
    <lineage>
        <taxon>Eukaryota</taxon>
        <taxon>Metazoa</taxon>
        <taxon>Spiralia</taxon>
        <taxon>Lophotrochozoa</taxon>
        <taxon>Mollusca</taxon>
        <taxon>Gastropoda</taxon>
        <taxon>Heterobranchia</taxon>
        <taxon>Euthyneura</taxon>
        <taxon>Panpulmonata</taxon>
        <taxon>Eupulmonata</taxon>
        <taxon>Stylommatophora</taxon>
        <taxon>Helicina</taxon>
        <taxon>Helicoidea</taxon>
        <taxon>Geomitridae</taxon>
        <taxon>Candidula</taxon>
    </lineage>
</organism>
<name>A0A8S3ZZ92_9EUPU</name>
<comment type="caution">
    <text evidence="2">The sequence shown here is derived from an EMBL/GenBank/DDBJ whole genome shotgun (WGS) entry which is preliminary data.</text>
</comment>
<reference evidence="2" key="1">
    <citation type="submission" date="2021-04" db="EMBL/GenBank/DDBJ databases">
        <authorList>
            <consortium name="Molecular Ecology Group"/>
        </authorList>
    </citation>
    <scope>NUCLEOTIDE SEQUENCE</scope>
</reference>
<evidence type="ECO:0000256" key="1">
    <source>
        <dbReference type="SAM" id="MobiDB-lite"/>
    </source>
</evidence>
<evidence type="ECO:0000313" key="2">
    <source>
        <dbReference type="EMBL" id="CAG5134987.1"/>
    </source>
</evidence>
<protein>
    <submittedName>
        <fullName evidence="2">Uncharacterized protein</fullName>
    </submittedName>
</protein>
<accession>A0A8S3ZZ92</accession>
<feature type="non-terminal residue" evidence="2">
    <location>
        <position position="69"/>
    </location>
</feature>
<proteinExistence type="predicted"/>
<sequence length="69" mass="7541">FTENGSGSHKNGRGASGHVQSEKEDSKNVPMGFTEFLSPPSCRQPVERSEMECAETDEAQDQTNAKKLL</sequence>
<dbReference type="AlphaFoldDB" id="A0A8S3ZZ92"/>
<keyword evidence="3" id="KW-1185">Reference proteome</keyword>
<dbReference type="EMBL" id="CAJHNH020007780">
    <property type="protein sequence ID" value="CAG5134987.1"/>
    <property type="molecule type" value="Genomic_DNA"/>
</dbReference>
<gene>
    <name evidence="2" type="ORF">CUNI_LOCUS20545</name>
</gene>
<feature type="region of interest" description="Disordered" evidence="1">
    <location>
        <begin position="1"/>
        <end position="69"/>
    </location>
</feature>
<dbReference type="Proteomes" id="UP000678393">
    <property type="component" value="Unassembled WGS sequence"/>
</dbReference>